<gene>
    <name evidence="2" type="ordered locus">BFO_1875</name>
</gene>
<organism evidence="2 3">
    <name type="scientific">Tannerella forsythia (strain ATCC 43037 / JCM 10827 / CCUG 21028 A / KCTC 5666 / FDC 338)</name>
    <name type="common">Bacteroides forsythus</name>
    <dbReference type="NCBI Taxonomy" id="203275"/>
    <lineage>
        <taxon>Bacteria</taxon>
        <taxon>Pseudomonadati</taxon>
        <taxon>Bacteroidota</taxon>
        <taxon>Bacteroidia</taxon>
        <taxon>Bacteroidales</taxon>
        <taxon>Tannerellaceae</taxon>
        <taxon>Tannerella</taxon>
    </lineage>
</organism>
<feature type="transmembrane region" description="Helical" evidence="1">
    <location>
        <begin position="21"/>
        <end position="36"/>
    </location>
</feature>
<proteinExistence type="predicted"/>
<keyword evidence="3" id="KW-1185">Reference proteome</keyword>
<evidence type="ECO:0000313" key="3">
    <source>
        <dbReference type="Proteomes" id="UP000005436"/>
    </source>
</evidence>
<keyword evidence="1" id="KW-0472">Membrane</keyword>
<evidence type="ECO:0000313" key="2">
    <source>
        <dbReference type="EMBL" id="AEW22598.1"/>
    </source>
</evidence>
<evidence type="ECO:0000256" key="1">
    <source>
        <dbReference type="SAM" id="Phobius"/>
    </source>
</evidence>
<reference evidence="3" key="1">
    <citation type="submission" date="2011-12" db="EMBL/GenBank/DDBJ databases">
        <title>Complete sequence of Tannerella forsythia ATCC 43037.</title>
        <authorList>
            <person name="Dewhirst F."/>
            <person name="Tanner A."/>
            <person name="Izard J."/>
            <person name="Brinkac L."/>
            <person name="Durkin A.S."/>
            <person name="Hostetler J."/>
            <person name="Shetty J."/>
            <person name="Torralba M."/>
            <person name="Gill S."/>
            <person name="Nelson K."/>
        </authorList>
    </citation>
    <scope>NUCLEOTIDE SEQUENCE [LARGE SCALE GENOMIC DNA]</scope>
    <source>
        <strain evidence="3">ATCC 43037 / JCM 10827 / CCUG 33226 / KCTC 5666 / FDC 338</strain>
    </source>
</reference>
<sequence>MPSGMFGYRPVDGKGRKKWRLAIGGCLLIFIFAHLFF</sequence>
<keyword evidence="1" id="KW-0812">Transmembrane</keyword>
<dbReference type="EMBL" id="CP003191">
    <property type="protein sequence ID" value="AEW22598.1"/>
    <property type="molecule type" value="Genomic_DNA"/>
</dbReference>
<accession>G8UP74</accession>
<dbReference type="AlphaFoldDB" id="G8UP74"/>
<keyword evidence="1" id="KW-1133">Transmembrane helix</keyword>
<dbReference type="KEGG" id="tfo:BFO_1875"/>
<name>G8UP74_TANFA</name>
<dbReference type="Proteomes" id="UP000005436">
    <property type="component" value="Chromosome"/>
</dbReference>
<dbReference type="STRING" id="203275.BFO_1875"/>
<dbReference type="PATRIC" id="fig|203275.8.peg.1700"/>
<protein>
    <submittedName>
        <fullName evidence="2">Uncharacterized protein</fullName>
    </submittedName>
</protein>
<dbReference type="HOGENOM" id="CLU_3349679_0_0_10"/>